<reference evidence="1 2" key="1">
    <citation type="submission" date="2019-06" db="EMBL/GenBank/DDBJ databases">
        <title>Draft genomes of female and male turbot (Scophthalmus maximus).</title>
        <authorList>
            <person name="Xu H."/>
            <person name="Xu X.-W."/>
            <person name="Shao C."/>
            <person name="Chen S."/>
        </authorList>
    </citation>
    <scope>NUCLEOTIDE SEQUENCE [LARGE SCALE GENOMIC DNA]</scope>
    <source>
        <strain evidence="1">Ysfricsl-2016a</strain>
        <tissue evidence="1">Blood</tissue>
    </source>
</reference>
<comment type="caution">
    <text evidence="1">The sequence shown here is derived from an EMBL/GenBank/DDBJ whole genome shotgun (WGS) entry which is preliminary data.</text>
</comment>
<evidence type="ECO:0000313" key="2">
    <source>
        <dbReference type="Proteomes" id="UP000438429"/>
    </source>
</evidence>
<sequence length="81" mass="9288">MKEVDEDDDDTSWAKRASFTVDDPLEILYSSDWQAESDAGQASSLDIRHFLVSVTLLIRFKVPVAELRPWCELEQVNCDQL</sequence>
<protein>
    <submittedName>
        <fullName evidence="1">Uncharacterized protein</fullName>
    </submittedName>
</protein>
<gene>
    <name evidence="1" type="ORF">F2P81_003856</name>
</gene>
<dbReference type="AlphaFoldDB" id="A0A6A4TJQ7"/>
<name>A0A6A4TJQ7_SCOMX</name>
<accession>A0A6A4TJQ7</accession>
<organism evidence="1 2">
    <name type="scientific">Scophthalmus maximus</name>
    <name type="common">Turbot</name>
    <name type="synonym">Psetta maxima</name>
    <dbReference type="NCBI Taxonomy" id="52904"/>
    <lineage>
        <taxon>Eukaryota</taxon>
        <taxon>Metazoa</taxon>
        <taxon>Chordata</taxon>
        <taxon>Craniata</taxon>
        <taxon>Vertebrata</taxon>
        <taxon>Euteleostomi</taxon>
        <taxon>Actinopterygii</taxon>
        <taxon>Neopterygii</taxon>
        <taxon>Teleostei</taxon>
        <taxon>Neoteleostei</taxon>
        <taxon>Acanthomorphata</taxon>
        <taxon>Carangaria</taxon>
        <taxon>Pleuronectiformes</taxon>
        <taxon>Pleuronectoidei</taxon>
        <taxon>Scophthalmidae</taxon>
        <taxon>Scophthalmus</taxon>
    </lineage>
</organism>
<proteinExistence type="predicted"/>
<dbReference type="Proteomes" id="UP000438429">
    <property type="component" value="Unassembled WGS sequence"/>
</dbReference>
<dbReference type="EMBL" id="VEVO01000003">
    <property type="protein sequence ID" value="KAF0044698.1"/>
    <property type="molecule type" value="Genomic_DNA"/>
</dbReference>
<evidence type="ECO:0000313" key="1">
    <source>
        <dbReference type="EMBL" id="KAF0044698.1"/>
    </source>
</evidence>